<comment type="caution">
    <text evidence="6">Lacks conserved residue(s) required for the propagation of feature annotation.</text>
</comment>
<dbReference type="Pfam" id="PF02210">
    <property type="entry name" value="Laminin_G_2"/>
    <property type="match status" value="1"/>
</dbReference>
<dbReference type="PROSITE" id="PS50025">
    <property type="entry name" value="LAM_G_DOMAIN"/>
    <property type="match status" value="1"/>
</dbReference>
<evidence type="ECO:0000256" key="5">
    <source>
        <dbReference type="ARBA" id="ARBA00023180"/>
    </source>
</evidence>
<dbReference type="SMART" id="SM00282">
    <property type="entry name" value="LamG"/>
    <property type="match status" value="1"/>
</dbReference>
<dbReference type="CDD" id="cd00110">
    <property type="entry name" value="LamG"/>
    <property type="match status" value="1"/>
</dbReference>
<dbReference type="EMBL" id="JAFIRN010000006">
    <property type="protein sequence ID" value="KAG5847420.1"/>
    <property type="molecule type" value="Genomic_DNA"/>
</dbReference>
<keyword evidence="1 6" id="KW-0245">EGF-like domain</keyword>
<dbReference type="PROSITE" id="PS01186">
    <property type="entry name" value="EGF_2"/>
    <property type="match status" value="2"/>
</dbReference>
<feature type="domain" description="EGF-like" evidence="9">
    <location>
        <begin position="430"/>
        <end position="466"/>
    </location>
</feature>
<feature type="domain" description="EGF-like" evidence="9">
    <location>
        <begin position="1"/>
        <end position="32"/>
    </location>
</feature>
<dbReference type="PROSITE" id="PS01187">
    <property type="entry name" value="EGF_CA"/>
    <property type="match status" value="1"/>
</dbReference>
<keyword evidence="11" id="KW-1185">Reference proteome</keyword>
<dbReference type="PROSITE" id="PS00010">
    <property type="entry name" value="ASX_HYDROXYL"/>
    <property type="match status" value="1"/>
</dbReference>
<feature type="disulfide bond" evidence="6">
    <location>
        <begin position="268"/>
        <end position="277"/>
    </location>
</feature>
<dbReference type="CDD" id="cd00054">
    <property type="entry name" value="EGF_CA"/>
    <property type="match status" value="4"/>
</dbReference>
<dbReference type="InterPro" id="IPR000742">
    <property type="entry name" value="EGF"/>
</dbReference>
<evidence type="ECO:0000256" key="6">
    <source>
        <dbReference type="PROSITE-ProRule" id="PRU00076"/>
    </source>
</evidence>
<evidence type="ECO:0000256" key="2">
    <source>
        <dbReference type="ARBA" id="ARBA00022729"/>
    </source>
</evidence>
<protein>
    <submittedName>
        <fullName evidence="10">Uncharacterized protein</fullName>
    </submittedName>
</protein>
<evidence type="ECO:0000259" key="8">
    <source>
        <dbReference type="PROSITE" id="PS50025"/>
    </source>
</evidence>
<evidence type="ECO:0000256" key="4">
    <source>
        <dbReference type="ARBA" id="ARBA00023157"/>
    </source>
</evidence>
<sequence>MSNPCLNGGVCYSVWDDFTCTCPPSTTGRRCEEVTWCELSPCPSSAICQALVHGFECISNATFLKDSNAVSYKAGGKILRSLTSVSFRVRTRSRNGSILWAKKGLDFLAVSVWDSRLHLELRSGARSLGLSVGSRVAVSDGQWHSVTLAMVTPGSEISQWTVEVDDQGEPSVSGVAAGNLDFLKEGAELLLGGSGLVGCLSTVDVGGVALPYHGDGELSLPRPQEGRFVRASAGPALLGCWGSPVCEPDPCLNGGYCVDLFDLSRCDCAPGWAGPLCELSSDPCASGPCVHGNCSARALGHACACEPGYARPRLRRPGGGGRPLPVPPLRPGGHLPEGLLLLLLPLPPREDRGALRVRPLGDREASVAPVKFEQIPWYKENYPRPILPVSVCGGERWNYTCHNGGNCTHAGSQWACDCMPGFTGRWCETDIDECSSGPCLNRGYCINMINGFHCFCEAYFAGDLCEVQLRADSLSSKVLLSVSLASVALLLVLSLTAAALVTTMKRRATYGSYSPSRHEKEGPRVEMWNISQTPPTERLI</sequence>
<organism evidence="10 11">
    <name type="scientific">Anguilla anguilla</name>
    <name type="common">European freshwater eel</name>
    <name type="synonym">Muraena anguilla</name>
    <dbReference type="NCBI Taxonomy" id="7936"/>
    <lineage>
        <taxon>Eukaryota</taxon>
        <taxon>Metazoa</taxon>
        <taxon>Chordata</taxon>
        <taxon>Craniata</taxon>
        <taxon>Vertebrata</taxon>
        <taxon>Euteleostomi</taxon>
        <taxon>Actinopterygii</taxon>
        <taxon>Neopterygii</taxon>
        <taxon>Teleostei</taxon>
        <taxon>Anguilliformes</taxon>
        <taxon>Anguillidae</taxon>
        <taxon>Anguilla</taxon>
    </lineage>
</organism>
<dbReference type="SUPFAM" id="SSF57196">
    <property type="entry name" value="EGF/Laminin"/>
    <property type="match status" value="3"/>
</dbReference>
<dbReference type="PROSITE" id="PS50026">
    <property type="entry name" value="EGF_3"/>
    <property type="match status" value="4"/>
</dbReference>
<comment type="caution">
    <text evidence="10">The sequence shown here is derived from an EMBL/GenBank/DDBJ whole genome shotgun (WGS) entry which is preliminary data.</text>
</comment>
<dbReference type="FunFam" id="2.10.25.10:FF:000348">
    <property type="entry name" value="Crumbs 1, cell polarity complex component"/>
    <property type="match status" value="1"/>
</dbReference>
<dbReference type="Proteomes" id="UP001044222">
    <property type="component" value="Chromosome 6"/>
</dbReference>
<proteinExistence type="predicted"/>
<accession>A0A9D3MHM4</accession>
<keyword evidence="4 6" id="KW-1015">Disulfide bond</keyword>
<evidence type="ECO:0000313" key="11">
    <source>
        <dbReference type="Proteomes" id="UP001044222"/>
    </source>
</evidence>
<feature type="disulfide bond" evidence="6">
    <location>
        <begin position="22"/>
        <end position="31"/>
    </location>
</feature>
<feature type="domain" description="Laminin G" evidence="8">
    <location>
        <begin position="59"/>
        <end position="240"/>
    </location>
</feature>
<evidence type="ECO:0000313" key="10">
    <source>
        <dbReference type="EMBL" id="KAG5847420.1"/>
    </source>
</evidence>
<dbReference type="InterPro" id="IPR000152">
    <property type="entry name" value="EGF-type_Asp/Asn_hydroxyl_site"/>
</dbReference>
<feature type="domain" description="EGF-like" evidence="9">
    <location>
        <begin position="242"/>
        <end position="278"/>
    </location>
</feature>
<dbReference type="Gene3D" id="2.10.25.10">
    <property type="entry name" value="Laminin"/>
    <property type="match status" value="4"/>
</dbReference>
<evidence type="ECO:0000256" key="3">
    <source>
        <dbReference type="ARBA" id="ARBA00022737"/>
    </source>
</evidence>
<dbReference type="InterPro" id="IPR013320">
    <property type="entry name" value="ConA-like_dom_sf"/>
</dbReference>
<dbReference type="PANTHER" id="PTHR12916">
    <property type="entry name" value="CYTOCHROME C OXIDASE POLYPEPTIDE VIC-2"/>
    <property type="match status" value="1"/>
</dbReference>
<keyword evidence="7" id="KW-1133">Transmembrane helix</keyword>
<dbReference type="FunFam" id="2.10.25.10:FF:000122">
    <property type="entry name" value="Protein crumbs homolog 2"/>
    <property type="match status" value="1"/>
</dbReference>
<keyword evidence="7" id="KW-0472">Membrane</keyword>
<keyword evidence="5" id="KW-0325">Glycoprotein</keyword>
<dbReference type="GO" id="GO:0005112">
    <property type="term" value="F:Notch binding"/>
    <property type="evidence" value="ECO:0007669"/>
    <property type="project" value="TreeGrafter"/>
</dbReference>
<dbReference type="FunFam" id="2.10.25.10:FF:000066">
    <property type="entry name" value="FAT atypical cadherin 4"/>
    <property type="match status" value="1"/>
</dbReference>
<feature type="disulfide bond" evidence="6">
    <location>
        <begin position="456"/>
        <end position="465"/>
    </location>
</feature>
<dbReference type="SMART" id="SM00181">
    <property type="entry name" value="EGF"/>
    <property type="match status" value="5"/>
</dbReference>
<dbReference type="AlphaFoldDB" id="A0A9D3MHM4"/>
<feature type="domain" description="EGF-like" evidence="9">
    <location>
        <begin position="388"/>
        <end position="428"/>
    </location>
</feature>
<gene>
    <name evidence="10" type="ORF">ANANG_G00125860</name>
</gene>
<name>A0A9D3MHM4_ANGAN</name>
<dbReference type="InterPro" id="IPR018097">
    <property type="entry name" value="EGF_Ca-bd_CS"/>
</dbReference>
<evidence type="ECO:0000259" key="9">
    <source>
        <dbReference type="PROSITE" id="PS50026"/>
    </source>
</evidence>
<evidence type="ECO:0000256" key="7">
    <source>
        <dbReference type="SAM" id="Phobius"/>
    </source>
</evidence>
<dbReference type="GO" id="GO:0005509">
    <property type="term" value="F:calcium ion binding"/>
    <property type="evidence" value="ECO:0007669"/>
    <property type="project" value="InterPro"/>
</dbReference>
<evidence type="ECO:0000256" key="1">
    <source>
        <dbReference type="ARBA" id="ARBA00022536"/>
    </source>
</evidence>
<reference evidence="10" key="1">
    <citation type="submission" date="2021-01" db="EMBL/GenBank/DDBJ databases">
        <title>A chromosome-scale assembly of European eel, Anguilla anguilla.</title>
        <authorList>
            <person name="Henkel C."/>
            <person name="Jong-Raadsen S.A."/>
            <person name="Dufour S."/>
            <person name="Weltzien F.-A."/>
            <person name="Palstra A.P."/>
            <person name="Pelster B."/>
            <person name="Spaink H.P."/>
            <person name="Van Den Thillart G.E."/>
            <person name="Jansen H."/>
            <person name="Zahm M."/>
            <person name="Klopp C."/>
            <person name="Cedric C."/>
            <person name="Louis A."/>
            <person name="Berthelot C."/>
            <person name="Parey E."/>
            <person name="Roest Crollius H."/>
            <person name="Montfort J."/>
            <person name="Robinson-Rechavi M."/>
            <person name="Bucao C."/>
            <person name="Bouchez O."/>
            <person name="Gislard M."/>
            <person name="Lluch J."/>
            <person name="Milhes M."/>
            <person name="Lampietro C."/>
            <person name="Lopez Roques C."/>
            <person name="Donnadieu C."/>
            <person name="Braasch I."/>
            <person name="Desvignes T."/>
            <person name="Postlethwait J."/>
            <person name="Bobe J."/>
            <person name="Guiguen Y."/>
            <person name="Dirks R."/>
        </authorList>
    </citation>
    <scope>NUCLEOTIDE SEQUENCE</scope>
    <source>
        <strain evidence="10">Tag_6206</strain>
        <tissue evidence="10">Liver</tissue>
    </source>
</reference>
<dbReference type="SUPFAM" id="SSF49899">
    <property type="entry name" value="Concanavalin A-like lectins/glucanases"/>
    <property type="match status" value="1"/>
</dbReference>
<dbReference type="Gene3D" id="2.60.120.200">
    <property type="match status" value="1"/>
</dbReference>
<dbReference type="PROSITE" id="PS00022">
    <property type="entry name" value="EGF_1"/>
    <property type="match status" value="4"/>
</dbReference>
<dbReference type="GO" id="GO:0007219">
    <property type="term" value="P:Notch signaling pathway"/>
    <property type="evidence" value="ECO:0007669"/>
    <property type="project" value="TreeGrafter"/>
</dbReference>
<dbReference type="FunFam" id="2.10.25.10:FF:000282">
    <property type="entry name" value="Crumbs cell polarity complex component 2"/>
    <property type="match status" value="1"/>
</dbReference>
<dbReference type="SMART" id="SM00179">
    <property type="entry name" value="EGF_CA"/>
    <property type="match status" value="4"/>
</dbReference>
<feature type="transmembrane region" description="Helical" evidence="7">
    <location>
        <begin position="478"/>
        <end position="501"/>
    </location>
</feature>
<dbReference type="InterPro" id="IPR001791">
    <property type="entry name" value="Laminin_G"/>
</dbReference>
<keyword evidence="7" id="KW-0812">Transmembrane</keyword>
<keyword evidence="3" id="KW-0677">Repeat</keyword>
<dbReference type="PANTHER" id="PTHR12916:SF9">
    <property type="entry name" value="NEUROGENIC LOCUS NOTCH HOMOLOG PROTEIN 1-RELATED"/>
    <property type="match status" value="1"/>
</dbReference>
<feature type="disulfide bond" evidence="6">
    <location>
        <begin position="418"/>
        <end position="427"/>
    </location>
</feature>
<keyword evidence="2" id="KW-0732">Signal</keyword>
<dbReference type="Pfam" id="PF00008">
    <property type="entry name" value="EGF"/>
    <property type="match status" value="3"/>
</dbReference>
<dbReference type="InterPro" id="IPR001881">
    <property type="entry name" value="EGF-like_Ca-bd_dom"/>
</dbReference>